<sequence length="233" mass="25387">MDQALKPWDLYDLSGAESPESLVTMQDYFRSFRVLRVKGVEGVAQASHQRSWCAMIVRWNRMLRANASFVERLPGREGVVGNYSQRDRRARVCTNAWDAATSKCVKAAPSVAARETSPRRTGSAKSLSSRSAKWSKLEWPSTGVRLPTSQCLPAAAGAAALILGGALIRRRVAEAEAAPQSNRELQARTRELERHVFEAPQAAAQPHQSAARTARREGLSVCALVPEGSSSTG</sequence>
<proteinExistence type="predicted"/>
<dbReference type="AlphaFoldDB" id="A0A6G0PLU3"/>
<accession>A0A6G0PLU3</accession>
<evidence type="ECO:0000313" key="2">
    <source>
        <dbReference type="Proteomes" id="UP000476176"/>
    </source>
</evidence>
<comment type="caution">
    <text evidence="1">The sequence shown here is derived from an EMBL/GenBank/DDBJ whole genome shotgun (WGS) entry which is preliminary data.</text>
</comment>
<reference evidence="1 2" key="1">
    <citation type="submission" date="2018-09" db="EMBL/GenBank/DDBJ databases">
        <title>Genomic investigation of the strawberry pathogen Phytophthora fragariae indicates pathogenicity is determined by transcriptional variation in three key races.</title>
        <authorList>
            <person name="Adams T.M."/>
            <person name="Armitage A.D."/>
            <person name="Sobczyk M.K."/>
            <person name="Bates H.J."/>
            <person name="Dunwell J.M."/>
            <person name="Nellist C.F."/>
            <person name="Harrison R.J."/>
        </authorList>
    </citation>
    <scope>NUCLEOTIDE SEQUENCE [LARGE SCALE GENOMIC DNA]</scope>
    <source>
        <strain evidence="1 2">BC-23</strain>
    </source>
</reference>
<dbReference type="Proteomes" id="UP000476176">
    <property type="component" value="Unassembled WGS sequence"/>
</dbReference>
<gene>
    <name evidence="1" type="ORF">PF004_g3396</name>
</gene>
<evidence type="ECO:0000313" key="1">
    <source>
        <dbReference type="EMBL" id="KAE9249446.1"/>
    </source>
</evidence>
<name>A0A6G0PLU3_9STRA</name>
<protein>
    <submittedName>
        <fullName evidence="1">Uncharacterized protein</fullName>
    </submittedName>
</protein>
<organism evidence="1 2">
    <name type="scientific">Phytophthora fragariae</name>
    <dbReference type="NCBI Taxonomy" id="53985"/>
    <lineage>
        <taxon>Eukaryota</taxon>
        <taxon>Sar</taxon>
        <taxon>Stramenopiles</taxon>
        <taxon>Oomycota</taxon>
        <taxon>Peronosporomycetes</taxon>
        <taxon>Peronosporales</taxon>
        <taxon>Peronosporaceae</taxon>
        <taxon>Phytophthora</taxon>
    </lineage>
</organism>
<dbReference type="EMBL" id="QXGC01000107">
    <property type="protein sequence ID" value="KAE9249446.1"/>
    <property type="molecule type" value="Genomic_DNA"/>
</dbReference>